<organism evidence="1 2">
    <name type="scientific">Owenia fusiformis</name>
    <name type="common">Polychaete worm</name>
    <dbReference type="NCBI Taxonomy" id="6347"/>
    <lineage>
        <taxon>Eukaryota</taxon>
        <taxon>Metazoa</taxon>
        <taxon>Spiralia</taxon>
        <taxon>Lophotrochozoa</taxon>
        <taxon>Annelida</taxon>
        <taxon>Polychaeta</taxon>
        <taxon>Sedentaria</taxon>
        <taxon>Canalipalpata</taxon>
        <taxon>Sabellida</taxon>
        <taxon>Oweniida</taxon>
        <taxon>Oweniidae</taxon>
        <taxon>Owenia</taxon>
    </lineage>
</organism>
<dbReference type="Proteomes" id="UP000749559">
    <property type="component" value="Unassembled WGS sequence"/>
</dbReference>
<keyword evidence="2" id="KW-1185">Reference proteome</keyword>
<gene>
    <name evidence="1" type="ORF">OFUS_LOCUS21194</name>
</gene>
<protein>
    <submittedName>
        <fullName evidence="1">Uncharacterized protein</fullName>
    </submittedName>
</protein>
<evidence type="ECO:0000313" key="2">
    <source>
        <dbReference type="Proteomes" id="UP000749559"/>
    </source>
</evidence>
<sequence length="104" mass="12221">MACHNSTTWLATIQQHGLPRFNNMVCHNSTIWLAMIRQHGLPRINKMACHDSTTWFAMIDSTTWLAKIQQHSLLQHYGFLDLKCHFVEHFYYTRKCCIHSGIEC</sequence>
<name>A0A8J1XSE0_OWEFU</name>
<dbReference type="EMBL" id="CAIIXF020000010">
    <property type="protein sequence ID" value="CAH1796826.1"/>
    <property type="molecule type" value="Genomic_DNA"/>
</dbReference>
<dbReference type="AlphaFoldDB" id="A0A8J1XSE0"/>
<proteinExistence type="predicted"/>
<reference evidence="1" key="1">
    <citation type="submission" date="2022-03" db="EMBL/GenBank/DDBJ databases">
        <authorList>
            <person name="Martin C."/>
        </authorList>
    </citation>
    <scope>NUCLEOTIDE SEQUENCE</scope>
</reference>
<comment type="caution">
    <text evidence="1">The sequence shown here is derived from an EMBL/GenBank/DDBJ whole genome shotgun (WGS) entry which is preliminary data.</text>
</comment>
<accession>A0A8J1XSE0</accession>
<evidence type="ECO:0000313" key="1">
    <source>
        <dbReference type="EMBL" id="CAH1796826.1"/>
    </source>
</evidence>